<dbReference type="CDD" id="cd06261">
    <property type="entry name" value="TM_PBP2"/>
    <property type="match status" value="1"/>
</dbReference>
<dbReference type="InterPro" id="IPR050366">
    <property type="entry name" value="BP-dependent_transpt_permease"/>
</dbReference>
<dbReference type="PANTHER" id="PTHR43386:SF25">
    <property type="entry name" value="PEPTIDE ABC TRANSPORTER PERMEASE PROTEIN"/>
    <property type="match status" value="1"/>
</dbReference>
<dbReference type="Pfam" id="PF00528">
    <property type="entry name" value="BPD_transp_1"/>
    <property type="match status" value="1"/>
</dbReference>
<accession>A0A543HSI6</accession>
<evidence type="ECO:0000256" key="7">
    <source>
        <dbReference type="RuleBase" id="RU363032"/>
    </source>
</evidence>
<dbReference type="OrthoDB" id="9812701at2"/>
<comment type="similarity">
    <text evidence="7">Belongs to the binding-protein-dependent transport system permease family.</text>
</comment>
<evidence type="ECO:0000256" key="2">
    <source>
        <dbReference type="ARBA" id="ARBA00022448"/>
    </source>
</evidence>
<evidence type="ECO:0000256" key="5">
    <source>
        <dbReference type="ARBA" id="ARBA00022989"/>
    </source>
</evidence>
<dbReference type="InterPro" id="IPR000515">
    <property type="entry name" value="MetI-like"/>
</dbReference>
<sequence>MRSKSVPWGINPSVLLAAPFLALVIVAALWPSLLATADPLATSLPEALQPPSSEHFWGTDQTGRDVWSRVVFGTRFSLVVGCGSAFGAALIGGAMGISLGLAPRWIDGILLRAVEVLMAFPDFLIALIVLAVLGSGPKNVAIAVLIGAVPAYIRVARAETLTRLQTGFVQASTLLGRNRWHVALHHIVPTTVRSLLVLATIGVGTGIVTAAGLSFLGLGTQEPAPDWGLMLAGSRNKLSQAWWLALFPGLAIIGTVLSVSVLSRAVQGRQDFRGHLRVSSRRSRGWLHRDELSR</sequence>
<keyword evidence="2 7" id="KW-0813">Transport</keyword>
<dbReference type="AlphaFoldDB" id="A0A543HSI6"/>
<proteinExistence type="inferred from homology"/>
<reference evidence="9 10" key="1">
    <citation type="submission" date="2019-06" db="EMBL/GenBank/DDBJ databases">
        <title>Sequencing the genomes of 1000 actinobacteria strains.</title>
        <authorList>
            <person name="Klenk H.-P."/>
        </authorList>
    </citation>
    <scope>NUCLEOTIDE SEQUENCE [LARGE SCALE GENOMIC DNA]</scope>
    <source>
        <strain evidence="9 10">DSM 18031</strain>
    </source>
</reference>
<gene>
    <name evidence="9" type="ORF">FB466_2251</name>
</gene>
<dbReference type="PANTHER" id="PTHR43386">
    <property type="entry name" value="OLIGOPEPTIDE TRANSPORT SYSTEM PERMEASE PROTEIN APPC"/>
    <property type="match status" value="1"/>
</dbReference>
<dbReference type="InterPro" id="IPR035906">
    <property type="entry name" value="MetI-like_sf"/>
</dbReference>
<evidence type="ECO:0000256" key="3">
    <source>
        <dbReference type="ARBA" id="ARBA00022475"/>
    </source>
</evidence>
<evidence type="ECO:0000256" key="1">
    <source>
        <dbReference type="ARBA" id="ARBA00004651"/>
    </source>
</evidence>
<dbReference type="SUPFAM" id="SSF161098">
    <property type="entry name" value="MetI-like"/>
    <property type="match status" value="1"/>
</dbReference>
<organism evidence="9 10">
    <name type="scientific">Klugiella xanthotipulae</name>
    <dbReference type="NCBI Taxonomy" id="244735"/>
    <lineage>
        <taxon>Bacteria</taxon>
        <taxon>Bacillati</taxon>
        <taxon>Actinomycetota</taxon>
        <taxon>Actinomycetes</taxon>
        <taxon>Micrococcales</taxon>
        <taxon>Microbacteriaceae</taxon>
        <taxon>Klugiella</taxon>
    </lineage>
</organism>
<dbReference type="GO" id="GO:0005886">
    <property type="term" value="C:plasma membrane"/>
    <property type="evidence" value="ECO:0007669"/>
    <property type="project" value="UniProtKB-SubCell"/>
</dbReference>
<feature type="domain" description="ABC transmembrane type-1" evidence="8">
    <location>
        <begin position="74"/>
        <end position="263"/>
    </location>
</feature>
<protein>
    <submittedName>
        <fullName evidence="9">Peptide/nickel transport system permease protein</fullName>
    </submittedName>
</protein>
<dbReference type="RefSeq" id="WP_141918436.1">
    <property type="nucleotide sequence ID" value="NZ_BAAAYS010000004.1"/>
</dbReference>
<feature type="transmembrane region" description="Helical" evidence="7">
    <location>
        <begin position="195"/>
        <end position="220"/>
    </location>
</feature>
<dbReference type="Gene3D" id="1.10.3720.10">
    <property type="entry name" value="MetI-like"/>
    <property type="match status" value="1"/>
</dbReference>
<keyword evidence="6 7" id="KW-0472">Membrane</keyword>
<evidence type="ECO:0000313" key="10">
    <source>
        <dbReference type="Proteomes" id="UP000318331"/>
    </source>
</evidence>
<feature type="transmembrane region" description="Helical" evidence="7">
    <location>
        <begin position="139"/>
        <end position="156"/>
    </location>
</feature>
<keyword evidence="3" id="KW-1003">Cell membrane</keyword>
<evidence type="ECO:0000256" key="6">
    <source>
        <dbReference type="ARBA" id="ARBA00023136"/>
    </source>
</evidence>
<name>A0A543HSI6_9MICO</name>
<keyword evidence="10" id="KW-1185">Reference proteome</keyword>
<dbReference type="EMBL" id="VFPN01000003">
    <property type="protein sequence ID" value="TQM61303.1"/>
    <property type="molecule type" value="Genomic_DNA"/>
</dbReference>
<keyword evidence="4 7" id="KW-0812">Transmembrane</keyword>
<feature type="transmembrane region" description="Helical" evidence="7">
    <location>
        <begin position="240"/>
        <end position="263"/>
    </location>
</feature>
<comment type="subcellular location">
    <subcellularLocation>
        <location evidence="1 7">Cell membrane</location>
        <topology evidence="1 7">Multi-pass membrane protein</topology>
    </subcellularLocation>
</comment>
<evidence type="ECO:0000256" key="4">
    <source>
        <dbReference type="ARBA" id="ARBA00022692"/>
    </source>
</evidence>
<evidence type="ECO:0000259" key="8">
    <source>
        <dbReference type="PROSITE" id="PS50928"/>
    </source>
</evidence>
<dbReference type="PROSITE" id="PS50928">
    <property type="entry name" value="ABC_TM1"/>
    <property type="match status" value="1"/>
</dbReference>
<dbReference type="Proteomes" id="UP000318331">
    <property type="component" value="Unassembled WGS sequence"/>
</dbReference>
<evidence type="ECO:0000313" key="9">
    <source>
        <dbReference type="EMBL" id="TQM61303.1"/>
    </source>
</evidence>
<dbReference type="GO" id="GO:0055085">
    <property type="term" value="P:transmembrane transport"/>
    <property type="evidence" value="ECO:0007669"/>
    <property type="project" value="InterPro"/>
</dbReference>
<feature type="transmembrane region" description="Helical" evidence="7">
    <location>
        <begin position="109"/>
        <end position="133"/>
    </location>
</feature>
<comment type="caution">
    <text evidence="9">The sequence shown here is derived from an EMBL/GenBank/DDBJ whole genome shotgun (WGS) entry which is preliminary data.</text>
</comment>
<feature type="transmembrane region" description="Helical" evidence="7">
    <location>
        <begin position="76"/>
        <end position="102"/>
    </location>
</feature>
<keyword evidence="5 7" id="KW-1133">Transmembrane helix</keyword>